<evidence type="ECO:0000256" key="1">
    <source>
        <dbReference type="SAM" id="Coils"/>
    </source>
</evidence>
<proteinExistence type="predicted"/>
<dbReference type="EMBL" id="ASPP01045642">
    <property type="protein sequence ID" value="ETN98844.1"/>
    <property type="molecule type" value="Genomic_DNA"/>
</dbReference>
<gene>
    <name evidence="3" type="ORF">RFI_38643</name>
</gene>
<accession>X6LDN8</accession>
<keyword evidence="4" id="KW-1185">Reference proteome</keyword>
<feature type="non-terminal residue" evidence="3">
    <location>
        <position position="804"/>
    </location>
</feature>
<evidence type="ECO:0000256" key="2">
    <source>
        <dbReference type="SAM" id="MobiDB-lite"/>
    </source>
</evidence>
<name>X6LDN8_RETFI</name>
<comment type="caution">
    <text evidence="3">The sequence shown here is derived from an EMBL/GenBank/DDBJ whole genome shotgun (WGS) entry which is preliminary data.</text>
</comment>
<dbReference type="AlphaFoldDB" id="X6LDN8"/>
<evidence type="ECO:0000313" key="3">
    <source>
        <dbReference type="EMBL" id="ETN98844.1"/>
    </source>
</evidence>
<feature type="non-terminal residue" evidence="3">
    <location>
        <position position="1"/>
    </location>
</feature>
<reference evidence="3 4" key="1">
    <citation type="journal article" date="2013" name="Curr. Biol.">
        <title>The Genome of the Foraminiferan Reticulomyxa filosa.</title>
        <authorList>
            <person name="Glockner G."/>
            <person name="Hulsmann N."/>
            <person name="Schleicher M."/>
            <person name="Noegel A.A."/>
            <person name="Eichinger L."/>
            <person name="Gallinger C."/>
            <person name="Pawlowski J."/>
            <person name="Sierra R."/>
            <person name="Euteneuer U."/>
            <person name="Pillet L."/>
            <person name="Moustafa A."/>
            <person name="Platzer M."/>
            <person name="Groth M."/>
            <person name="Szafranski K."/>
            <person name="Schliwa M."/>
        </authorList>
    </citation>
    <scope>NUCLEOTIDE SEQUENCE [LARGE SCALE GENOMIC DNA]</scope>
</reference>
<dbReference type="Proteomes" id="UP000023152">
    <property type="component" value="Unassembled WGS sequence"/>
</dbReference>
<feature type="coiled-coil region" evidence="1">
    <location>
        <begin position="755"/>
        <end position="782"/>
    </location>
</feature>
<feature type="region of interest" description="Disordered" evidence="2">
    <location>
        <begin position="593"/>
        <end position="613"/>
    </location>
</feature>
<sequence length="804" mass="94131">ETEANIDQNKITTLTTSILKALLKNRANRVHWIELLENPSKITSDSTFDKSLEKSFKDWLGSEEKSSSYEDNNTFPSKVIELLCSSVFLEAKLYHAHWTEIVDRQSCELRLDNGKWTSDDIDDIRKYAKADLELWEKAFRHMDNIPSEVESDAKKMETTSDEFSRIFEYCLRCSLWFRHESPMQPRLFSLLGHTCTTLSKHKQLFSIMLCKFLSNNLQRIHDLLVSSSSSSSSSSSTELKQSVASLDNVVQEYKQFSESINRLRQMQRYLVDQDLPATLKMLVEESSKWEHQSFVQVKKHYEKDLGIFAQHKSSMDSVLRLQQSVAFNDIWRNSNDECKIPNLPEVPFSIFERVFKESKREWDHYREALENGTLTFQELEKLSSDKEATLMAEMEYLFPDLNEEARKSIIDEVLSRKRKEIELKEHFEPWKALEKATEQMKEYHRCKNVLEEEKDDQWTEFVKQLKVIKTIMTTTTTQRSNDIAISQVSHCYDVCMDTVGSDAKKCAAMGLFETLEKCKDGIKILAENENFNSDTHFDNTLNVLEKSKEERLQDLASALRVANYAMQRLWKCELKTMSELAWAILHLCSNDDNNNNNDDDDDDDDDRKSHKKEEENSFVKMIKKCCDENLQHISLLVDEADQVRTGKSLDQLKNAIKSGQWQFATCSQVLQGNGKNELVLKIDDNVIWPFTEISENIDCVLLGADKQELKEIEEVIQHNYRVDFWKKGGRLNHRNKDNHIIDNDEMFCLRVGLQMAEFEQCKQLWKQRLEQWEKQCLQLRERFPALNYFCFNEVHLLIHTIHTL</sequence>
<evidence type="ECO:0000313" key="4">
    <source>
        <dbReference type="Proteomes" id="UP000023152"/>
    </source>
</evidence>
<organism evidence="3 4">
    <name type="scientific">Reticulomyxa filosa</name>
    <dbReference type="NCBI Taxonomy" id="46433"/>
    <lineage>
        <taxon>Eukaryota</taxon>
        <taxon>Sar</taxon>
        <taxon>Rhizaria</taxon>
        <taxon>Retaria</taxon>
        <taxon>Foraminifera</taxon>
        <taxon>Monothalamids</taxon>
        <taxon>Reticulomyxidae</taxon>
        <taxon>Reticulomyxa</taxon>
    </lineage>
</organism>
<keyword evidence="1" id="KW-0175">Coiled coil</keyword>
<protein>
    <submittedName>
        <fullName evidence="3">Uncharacterized protein</fullName>
    </submittedName>
</protein>